<reference evidence="2 3" key="1">
    <citation type="submission" date="2020-01" db="EMBL/GenBank/DDBJ databases">
        <authorList>
            <consortium name="DOE Joint Genome Institute"/>
            <person name="Haridas S."/>
            <person name="Albert R."/>
            <person name="Binder M."/>
            <person name="Bloem J."/>
            <person name="Labutti K."/>
            <person name="Salamov A."/>
            <person name="Andreopoulos B."/>
            <person name="Baker S.E."/>
            <person name="Barry K."/>
            <person name="Bills G."/>
            <person name="Bluhm B.H."/>
            <person name="Cannon C."/>
            <person name="Castanera R."/>
            <person name="Culley D.E."/>
            <person name="Daum C."/>
            <person name="Ezra D."/>
            <person name="Gonzalez J.B."/>
            <person name="Henrissat B."/>
            <person name="Kuo A."/>
            <person name="Liang C."/>
            <person name="Lipzen A."/>
            <person name="Lutzoni F."/>
            <person name="Magnuson J."/>
            <person name="Mondo S."/>
            <person name="Nolan M."/>
            <person name="Ohm R."/>
            <person name="Pangilinan J."/>
            <person name="Park H.-J.H."/>
            <person name="Ramirez L."/>
            <person name="Alfaro M."/>
            <person name="Sun H."/>
            <person name="Tritt A."/>
            <person name="Yoshinaga Y."/>
            <person name="Zwiers L.-H.L."/>
            <person name="Turgeon B.G."/>
            <person name="Goodwin S.B."/>
            <person name="Spatafora J.W."/>
            <person name="Crous P.W."/>
            <person name="Grigoriev I.V."/>
        </authorList>
    </citation>
    <scope>NUCLEOTIDE SEQUENCE [LARGE SCALE GENOMIC DNA]</scope>
    <source>
        <strain evidence="2 3">CBS 611.86</strain>
    </source>
</reference>
<dbReference type="AlphaFoldDB" id="A0A7C8M377"/>
<name>A0A7C8M377_9PLEO</name>
<feature type="chain" id="PRO_5028804225" description="Secreted protein" evidence="1">
    <location>
        <begin position="31"/>
        <end position="85"/>
    </location>
</feature>
<evidence type="ECO:0000313" key="3">
    <source>
        <dbReference type="Proteomes" id="UP000481861"/>
    </source>
</evidence>
<dbReference type="EMBL" id="JAADJZ010000028">
    <property type="protein sequence ID" value="KAF2866381.1"/>
    <property type="molecule type" value="Genomic_DNA"/>
</dbReference>
<keyword evidence="1" id="KW-0732">Signal</keyword>
<keyword evidence="3" id="KW-1185">Reference proteome</keyword>
<accession>A0A7C8M377</accession>
<evidence type="ECO:0000313" key="2">
    <source>
        <dbReference type="EMBL" id="KAF2866381.1"/>
    </source>
</evidence>
<protein>
    <recommendedName>
        <fullName evidence="4">Secreted protein</fullName>
    </recommendedName>
</protein>
<dbReference type="Proteomes" id="UP000481861">
    <property type="component" value="Unassembled WGS sequence"/>
</dbReference>
<evidence type="ECO:0008006" key="4">
    <source>
        <dbReference type="Google" id="ProtNLM"/>
    </source>
</evidence>
<gene>
    <name evidence="2" type="ORF">BDV95DRAFT_209118</name>
</gene>
<organism evidence="2 3">
    <name type="scientific">Massariosphaeria phaeospora</name>
    <dbReference type="NCBI Taxonomy" id="100035"/>
    <lineage>
        <taxon>Eukaryota</taxon>
        <taxon>Fungi</taxon>
        <taxon>Dikarya</taxon>
        <taxon>Ascomycota</taxon>
        <taxon>Pezizomycotina</taxon>
        <taxon>Dothideomycetes</taxon>
        <taxon>Pleosporomycetidae</taxon>
        <taxon>Pleosporales</taxon>
        <taxon>Pleosporales incertae sedis</taxon>
        <taxon>Massariosphaeria</taxon>
    </lineage>
</organism>
<evidence type="ECO:0000256" key="1">
    <source>
        <dbReference type="SAM" id="SignalP"/>
    </source>
</evidence>
<sequence length="85" mass="9691">MFESCTSPFHRRSPSPLRFLWLWCCGKAWACYGRPVNINPGMWRQASQMQRATPPPPNKMPHGLCQLGKSLSVTTRGWAIRAISF</sequence>
<proteinExistence type="predicted"/>
<feature type="signal peptide" evidence="1">
    <location>
        <begin position="1"/>
        <end position="30"/>
    </location>
</feature>
<comment type="caution">
    <text evidence="2">The sequence shown here is derived from an EMBL/GenBank/DDBJ whole genome shotgun (WGS) entry which is preliminary data.</text>
</comment>